<keyword evidence="2 4" id="KW-0238">DNA-binding</keyword>
<keyword evidence="3" id="KW-0804">Transcription</keyword>
<evidence type="ECO:0000259" key="5">
    <source>
        <dbReference type="PROSITE" id="PS50977"/>
    </source>
</evidence>
<dbReference type="InterPro" id="IPR009057">
    <property type="entry name" value="Homeodomain-like_sf"/>
</dbReference>
<dbReference type="AlphaFoldDB" id="A0ABD7BY68"/>
<dbReference type="KEGG" id="xfh:XFHB_13685"/>
<dbReference type="EMBL" id="CP009885">
    <property type="protein sequence ID" value="QPB72558.1"/>
    <property type="molecule type" value="Genomic_DNA"/>
</dbReference>
<feature type="DNA-binding region" description="H-T-H motif" evidence="4">
    <location>
        <begin position="24"/>
        <end position="43"/>
    </location>
</feature>
<dbReference type="Proteomes" id="UP000196980">
    <property type="component" value="Chromosome"/>
</dbReference>
<evidence type="ECO:0000313" key="6">
    <source>
        <dbReference type="EMBL" id="QPB72558.1"/>
    </source>
</evidence>
<evidence type="ECO:0000313" key="7">
    <source>
        <dbReference type="Proteomes" id="UP000196980"/>
    </source>
</evidence>
<reference evidence="7" key="1">
    <citation type="submission" date="2014-11" db="EMBL/GenBank/DDBJ databases">
        <title>Xylella fastidiosa Hib4 Genome Sequencing.</title>
        <authorList>
            <person name="Pierry P.M."/>
            <person name="da Silva A.M."/>
        </authorList>
    </citation>
    <scope>NUCLEOTIDE SEQUENCE [LARGE SCALE GENOMIC DNA]</scope>
    <source>
        <strain evidence="7">Hib4</strain>
    </source>
</reference>
<dbReference type="Pfam" id="PF00440">
    <property type="entry name" value="TetR_N"/>
    <property type="match status" value="1"/>
</dbReference>
<dbReference type="RefSeq" id="WP_088578078.1">
    <property type="nucleotide sequence ID" value="NZ_CP009885.1"/>
</dbReference>
<proteinExistence type="predicted"/>
<dbReference type="PANTHER" id="PTHR30055:SF234">
    <property type="entry name" value="HTH-TYPE TRANSCRIPTIONAL REGULATOR BETI"/>
    <property type="match status" value="1"/>
</dbReference>
<dbReference type="GO" id="GO:0003677">
    <property type="term" value="F:DNA binding"/>
    <property type="evidence" value="ECO:0007669"/>
    <property type="project" value="UniProtKB-UniRule"/>
</dbReference>
<accession>A0ABD7BY68</accession>
<organism evidence="6 7">
    <name type="scientific">Xylella fastidiosa</name>
    <dbReference type="NCBI Taxonomy" id="2371"/>
    <lineage>
        <taxon>Bacteria</taxon>
        <taxon>Pseudomonadati</taxon>
        <taxon>Pseudomonadota</taxon>
        <taxon>Gammaproteobacteria</taxon>
        <taxon>Lysobacterales</taxon>
        <taxon>Lysobacteraceae</taxon>
        <taxon>Xylella</taxon>
    </lineage>
</organism>
<keyword evidence="1" id="KW-0805">Transcription regulation</keyword>
<dbReference type="SUPFAM" id="SSF46689">
    <property type="entry name" value="Homeodomain-like"/>
    <property type="match status" value="1"/>
</dbReference>
<sequence length="182" mass="20272">MKRARELLDVATELFISKGIDETTIDDIAAQAGIAKGTFYHHYESKAALLLAIRESVTEDFDGHIESEMAKQASSDDPVVRLDTWVRATCEAYAMIIRRQDIGYASAGFRWTPREQSHIKELVALLKDGNARGCWNVKDLFRTAIFIQKGMLGVMDDMVLAGKSLKGVHRDVVDLVHHAVGL</sequence>
<evidence type="ECO:0000256" key="4">
    <source>
        <dbReference type="PROSITE-ProRule" id="PRU00335"/>
    </source>
</evidence>
<evidence type="ECO:0000256" key="3">
    <source>
        <dbReference type="ARBA" id="ARBA00023163"/>
    </source>
</evidence>
<dbReference type="PANTHER" id="PTHR30055">
    <property type="entry name" value="HTH-TYPE TRANSCRIPTIONAL REGULATOR RUTR"/>
    <property type="match status" value="1"/>
</dbReference>
<dbReference type="InterPro" id="IPR050109">
    <property type="entry name" value="HTH-type_TetR-like_transc_reg"/>
</dbReference>
<protein>
    <submittedName>
        <fullName evidence="6">TetR/AcrR family transcriptional regulator</fullName>
    </submittedName>
</protein>
<gene>
    <name evidence="6" type="ORF">XFHB_13685</name>
</gene>
<evidence type="ECO:0000256" key="1">
    <source>
        <dbReference type="ARBA" id="ARBA00023015"/>
    </source>
</evidence>
<name>A0ABD7BY68_XYLFS</name>
<dbReference type="Gene3D" id="1.10.357.10">
    <property type="entry name" value="Tetracycline Repressor, domain 2"/>
    <property type="match status" value="1"/>
</dbReference>
<dbReference type="PRINTS" id="PR00455">
    <property type="entry name" value="HTHTETR"/>
</dbReference>
<dbReference type="PROSITE" id="PS50977">
    <property type="entry name" value="HTH_TETR_2"/>
    <property type="match status" value="1"/>
</dbReference>
<feature type="domain" description="HTH tetR-type" evidence="5">
    <location>
        <begin position="1"/>
        <end position="61"/>
    </location>
</feature>
<evidence type="ECO:0000256" key="2">
    <source>
        <dbReference type="ARBA" id="ARBA00023125"/>
    </source>
</evidence>
<dbReference type="InterPro" id="IPR001647">
    <property type="entry name" value="HTH_TetR"/>
</dbReference>